<sequence length="149" mass="17016">MSETVSHSITERLNRYAVCLAQLTPAKIDDLSELVADEIEFTDPFNRVQGKTAFLGIMEEMFQQLQDVRFDLLEWQLQGHTGYIYWRFSATASLTGSFSAEGVSRICLNEQGLVTRHQDFWDASILMQEFPLLGRVIGYIRKRAAYKAG</sequence>
<proteinExistence type="predicted"/>
<organism evidence="2 3">
    <name type="scientific">Amphritea atlantica</name>
    <dbReference type="NCBI Taxonomy" id="355243"/>
    <lineage>
        <taxon>Bacteria</taxon>
        <taxon>Pseudomonadati</taxon>
        <taxon>Pseudomonadota</taxon>
        <taxon>Gammaproteobacteria</taxon>
        <taxon>Oceanospirillales</taxon>
        <taxon>Oceanospirillaceae</taxon>
        <taxon>Amphritea</taxon>
    </lineage>
</organism>
<feature type="domain" description="SnoaL-like" evidence="1">
    <location>
        <begin position="26"/>
        <end position="117"/>
    </location>
</feature>
<evidence type="ECO:0000313" key="3">
    <source>
        <dbReference type="Proteomes" id="UP000198749"/>
    </source>
</evidence>
<dbReference type="Gene3D" id="3.10.450.50">
    <property type="match status" value="1"/>
</dbReference>
<evidence type="ECO:0000313" key="2">
    <source>
        <dbReference type="EMBL" id="SEQ51130.1"/>
    </source>
</evidence>
<protein>
    <submittedName>
        <fullName evidence="2">SnoaL-like domain-containing protein</fullName>
    </submittedName>
</protein>
<dbReference type="Pfam" id="PF12680">
    <property type="entry name" value="SnoaL_2"/>
    <property type="match status" value="1"/>
</dbReference>
<name>A0A1H9GM43_9GAMM</name>
<dbReference type="SUPFAM" id="SSF54427">
    <property type="entry name" value="NTF2-like"/>
    <property type="match status" value="1"/>
</dbReference>
<dbReference type="InterPro" id="IPR037401">
    <property type="entry name" value="SnoaL-like"/>
</dbReference>
<dbReference type="AlphaFoldDB" id="A0A1H9GM43"/>
<accession>A0A1H9GM43</accession>
<keyword evidence="3" id="KW-1185">Reference proteome</keyword>
<dbReference type="RefSeq" id="WP_091356748.1">
    <property type="nucleotide sequence ID" value="NZ_AP025284.1"/>
</dbReference>
<dbReference type="Proteomes" id="UP000198749">
    <property type="component" value="Unassembled WGS sequence"/>
</dbReference>
<dbReference type="InterPro" id="IPR032710">
    <property type="entry name" value="NTF2-like_dom_sf"/>
</dbReference>
<dbReference type="EMBL" id="FOGB01000004">
    <property type="protein sequence ID" value="SEQ51130.1"/>
    <property type="molecule type" value="Genomic_DNA"/>
</dbReference>
<dbReference type="STRING" id="355243.SAMN03080615_01767"/>
<dbReference type="OrthoDB" id="1115105at2"/>
<gene>
    <name evidence="2" type="ORF">SAMN03080615_01767</name>
</gene>
<evidence type="ECO:0000259" key="1">
    <source>
        <dbReference type="Pfam" id="PF12680"/>
    </source>
</evidence>
<reference evidence="3" key="1">
    <citation type="submission" date="2016-10" db="EMBL/GenBank/DDBJ databases">
        <authorList>
            <person name="Varghese N."/>
            <person name="Submissions S."/>
        </authorList>
    </citation>
    <scope>NUCLEOTIDE SEQUENCE [LARGE SCALE GENOMIC DNA]</scope>
    <source>
        <strain evidence="3">DSM 18887</strain>
    </source>
</reference>